<comment type="caution">
    <text evidence="1">The sequence shown here is derived from an EMBL/GenBank/DDBJ whole genome shotgun (WGS) entry which is preliminary data.</text>
</comment>
<sequence>MKTRTTGLTAQELARYLGGPVVVVADGPDAQPRNAKLVAVDITQEEVKVCFDGSRIEYELSPEAIRPVLRKLTTITTEEANTCCKLAYGWADDTLVNTTITRGNDYIELYTEPFTLIITAKGVISSSKDSGYRVSPARVNARALLMYLESKGFDLDSLLDTGFSVEDESSTD</sequence>
<dbReference type="Proteomes" id="UP000474175">
    <property type="component" value="Unassembled WGS sequence"/>
</dbReference>
<gene>
    <name evidence="1" type="ORF">GK108_21265</name>
</gene>
<protein>
    <submittedName>
        <fullName evidence="1">Uncharacterized protein</fullName>
    </submittedName>
</protein>
<evidence type="ECO:0000313" key="1">
    <source>
        <dbReference type="EMBL" id="NDU97427.1"/>
    </source>
</evidence>
<organism evidence="1 2">
    <name type="scientific">Spirosoma terrae</name>
    <dbReference type="NCBI Taxonomy" id="1968276"/>
    <lineage>
        <taxon>Bacteria</taxon>
        <taxon>Pseudomonadati</taxon>
        <taxon>Bacteroidota</taxon>
        <taxon>Cytophagia</taxon>
        <taxon>Cytophagales</taxon>
        <taxon>Cytophagaceae</taxon>
        <taxon>Spirosoma</taxon>
    </lineage>
</organism>
<evidence type="ECO:0000313" key="2">
    <source>
        <dbReference type="Proteomes" id="UP000474175"/>
    </source>
</evidence>
<dbReference type="EMBL" id="JAAFZH010000011">
    <property type="protein sequence ID" value="NDU97427.1"/>
    <property type="molecule type" value="Genomic_DNA"/>
</dbReference>
<dbReference type="AlphaFoldDB" id="A0A6L9LCX2"/>
<proteinExistence type="predicted"/>
<name>A0A6L9LCX2_9BACT</name>
<keyword evidence="2" id="KW-1185">Reference proteome</keyword>
<dbReference type="RefSeq" id="WP_163952859.1">
    <property type="nucleotide sequence ID" value="NZ_JAAFZH010000011.1"/>
</dbReference>
<accession>A0A6L9LCX2</accession>
<reference evidence="1 2" key="1">
    <citation type="submission" date="2020-02" db="EMBL/GenBank/DDBJ databases">
        <title>Draft genome sequence of two Spirosoma agri KCTC 52727 and Spirosoma terrae KCTC 52035.</title>
        <authorList>
            <person name="Rojas J."/>
            <person name="Ambika Manirajan B."/>
            <person name="Suarez C."/>
            <person name="Ratering S."/>
            <person name="Schnell S."/>
        </authorList>
    </citation>
    <scope>NUCLEOTIDE SEQUENCE [LARGE SCALE GENOMIC DNA]</scope>
    <source>
        <strain evidence="1 2">KCTC 52035</strain>
    </source>
</reference>